<feature type="binding site" evidence="14">
    <location>
        <position position="180"/>
    </location>
    <ligand>
        <name>Mg(2+)</name>
        <dbReference type="ChEBI" id="CHEBI:18420"/>
    </ligand>
</feature>
<reference evidence="16 17" key="2">
    <citation type="submission" date="2019-01" db="EMBL/GenBank/DDBJ databases">
        <title>The decoding of complex shrimp genome reveals the adaptation for benthos swimmer, frequently molting mechanism and breeding impact on genome.</title>
        <authorList>
            <person name="Sun Y."/>
            <person name="Gao Y."/>
            <person name="Yu Y."/>
        </authorList>
    </citation>
    <scope>NUCLEOTIDE SEQUENCE [LARGE SCALE GENOMIC DNA]</scope>
    <source>
        <tissue evidence="16">Muscle</tissue>
    </source>
</reference>
<keyword evidence="10 13" id="KW-0342">GTP-binding</keyword>
<dbReference type="GO" id="GO:0003925">
    <property type="term" value="F:G protein activity"/>
    <property type="evidence" value="ECO:0007669"/>
    <property type="project" value="UniProtKB-EC"/>
</dbReference>
<dbReference type="FunFam" id="3.40.50.300:FF:003500">
    <property type="entry name" value="ADP-ribosylation factor 1"/>
    <property type="match status" value="1"/>
</dbReference>
<dbReference type="SMART" id="SM00178">
    <property type="entry name" value="SAR"/>
    <property type="match status" value="1"/>
</dbReference>
<evidence type="ECO:0000256" key="7">
    <source>
        <dbReference type="ARBA" id="ARBA00022892"/>
    </source>
</evidence>
<dbReference type="PANTHER" id="PTHR11711">
    <property type="entry name" value="ADP RIBOSYLATION FACTOR-RELATED"/>
    <property type="match status" value="1"/>
</dbReference>
<gene>
    <name evidence="16" type="ORF">C7M84_018016</name>
</gene>
<dbReference type="GO" id="GO:0046872">
    <property type="term" value="F:metal ion binding"/>
    <property type="evidence" value="ECO:0007669"/>
    <property type="project" value="UniProtKB-KW"/>
</dbReference>
<keyword evidence="6 13" id="KW-0547">Nucleotide-binding</keyword>
<evidence type="ECO:0000256" key="1">
    <source>
        <dbReference type="ARBA" id="ARBA00004444"/>
    </source>
</evidence>
<evidence type="ECO:0000256" key="10">
    <source>
        <dbReference type="ARBA" id="ARBA00023134"/>
    </source>
</evidence>
<feature type="region of interest" description="Disordered" evidence="15">
    <location>
        <begin position="1"/>
        <end position="96"/>
    </location>
</feature>
<evidence type="ECO:0000256" key="11">
    <source>
        <dbReference type="ARBA" id="ARBA00023288"/>
    </source>
</evidence>
<keyword evidence="8" id="KW-0653">Protein transport</keyword>
<evidence type="ECO:0000256" key="15">
    <source>
        <dbReference type="SAM" id="MobiDB-lite"/>
    </source>
</evidence>
<dbReference type="InterPro" id="IPR024156">
    <property type="entry name" value="Small_GTPase_ARF"/>
</dbReference>
<name>A0A423SIV0_PENVA</name>
<dbReference type="OrthoDB" id="2011769at2759"/>
<evidence type="ECO:0000256" key="14">
    <source>
        <dbReference type="PIRSR" id="PIRSR606689-2"/>
    </source>
</evidence>
<dbReference type="SMART" id="SM00177">
    <property type="entry name" value="ARF"/>
    <property type="match status" value="1"/>
</dbReference>
<dbReference type="GO" id="GO:0000139">
    <property type="term" value="C:Golgi membrane"/>
    <property type="evidence" value="ECO:0007669"/>
    <property type="project" value="UniProtKB-SubCell"/>
</dbReference>
<keyword evidence="14" id="KW-0479">Metal-binding</keyword>
<keyword evidence="11" id="KW-0449">Lipoprotein</keyword>
<keyword evidence="17" id="KW-1185">Reference proteome</keyword>
<evidence type="ECO:0000313" key="17">
    <source>
        <dbReference type="Proteomes" id="UP000283509"/>
    </source>
</evidence>
<dbReference type="SUPFAM" id="SSF52540">
    <property type="entry name" value="P-loop containing nucleoside triphosphate hydrolases"/>
    <property type="match status" value="1"/>
</dbReference>
<comment type="caution">
    <text evidence="16">The sequence shown here is derived from an EMBL/GenBank/DDBJ whole genome shotgun (WGS) entry which is preliminary data.</text>
</comment>
<reference evidence="16 17" key="1">
    <citation type="submission" date="2018-04" db="EMBL/GenBank/DDBJ databases">
        <authorList>
            <person name="Zhang X."/>
            <person name="Yuan J."/>
            <person name="Li F."/>
            <person name="Xiang J."/>
        </authorList>
    </citation>
    <scope>NUCLEOTIDE SEQUENCE [LARGE SCALE GENOMIC DNA]</scope>
    <source>
        <tissue evidence="16">Muscle</tissue>
    </source>
</reference>
<feature type="binding site" evidence="13">
    <location>
        <position position="219"/>
    </location>
    <ligand>
        <name>GTP</name>
        <dbReference type="ChEBI" id="CHEBI:37565"/>
    </ligand>
</feature>
<evidence type="ECO:0000256" key="13">
    <source>
        <dbReference type="PIRSR" id="PIRSR606689-1"/>
    </source>
</evidence>
<comment type="subcellular location">
    <subcellularLocation>
        <location evidence="1">Golgi apparatus membrane</location>
        <topology evidence="1">Lipid-anchor</topology>
        <orientation evidence="1">Cytoplasmic side</orientation>
    </subcellularLocation>
</comment>
<evidence type="ECO:0000256" key="4">
    <source>
        <dbReference type="ARBA" id="ARBA00022448"/>
    </source>
</evidence>
<keyword evidence="5" id="KW-0519">Myristate</keyword>
<dbReference type="Gene3D" id="3.40.50.300">
    <property type="entry name" value="P-loop containing nucleotide triphosphate hydrolases"/>
    <property type="match status" value="1"/>
</dbReference>
<dbReference type="STRING" id="6689.A0A423SIV0"/>
<keyword evidence="4" id="KW-0813">Transport</keyword>
<feature type="binding site" evidence="13">
    <location>
        <begin position="173"/>
        <end position="180"/>
    </location>
    <ligand>
        <name>GTP</name>
        <dbReference type="ChEBI" id="CHEBI:37565"/>
    </ligand>
</feature>
<evidence type="ECO:0000256" key="8">
    <source>
        <dbReference type="ARBA" id="ARBA00022927"/>
    </source>
</evidence>
<dbReference type="Pfam" id="PF00025">
    <property type="entry name" value="Arf"/>
    <property type="match status" value="2"/>
</dbReference>
<dbReference type="EC" id="3.6.5.2" evidence="3"/>
<dbReference type="GO" id="GO:0015031">
    <property type="term" value="P:protein transport"/>
    <property type="evidence" value="ECO:0007669"/>
    <property type="project" value="UniProtKB-KW"/>
</dbReference>
<organism evidence="16 17">
    <name type="scientific">Penaeus vannamei</name>
    <name type="common">Whiteleg shrimp</name>
    <name type="synonym">Litopenaeus vannamei</name>
    <dbReference type="NCBI Taxonomy" id="6689"/>
    <lineage>
        <taxon>Eukaryota</taxon>
        <taxon>Metazoa</taxon>
        <taxon>Ecdysozoa</taxon>
        <taxon>Arthropoda</taxon>
        <taxon>Crustacea</taxon>
        <taxon>Multicrustacea</taxon>
        <taxon>Malacostraca</taxon>
        <taxon>Eumalacostraca</taxon>
        <taxon>Eucarida</taxon>
        <taxon>Decapoda</taxon>
        <taxon>Dendrobranchiata</taxon>
        <taxon>Penaeoidea</taxon>
        <taxon>Penaeidae</taxon>
        <taxon>Penaeus</taxon>
    </lineage>
</organism>
<feature type="binding site" evidence="13">
    <location>
        <begin position="298"/>
        <end position="301"/>
    </location>
    <ligand>
        <name>GTP</name>
        <dbReference type="ChEBI" id="CHEBI:37565"/>
    </ligand>
</feature>
<accession>A0A423SIV0</accession>
<evidence type="ECO:0000256" key="9">
    <source>
        <dbReference type="ARBA" id="ARBA00023034"/>
    </source>
</evidence>
<dbReference type="GO" id="GO:0051649">
    <property type="term" value="P:establishment of localization in cell"/>
    <property type="evidence" value="ECO:0007669"/>
    <property type="project" value="UniProtKB-ARBA"/>
</dbReference>
<dbReference type="GO" id="GO:0005525">
    <property type="term" value="F:GTP binding"/>
    <property type="evidence" value="ECO:0007669"/>
    <property type="project" value="UniProtKB-KW"/>
</dbReference>
<dbReference type="NCBIfam" id="TIGR00231">
    <property type="entry name" value="small_GTP"/>
    <property type="match status" value="1"/>
</dbReference>
<evidence type="ECO:0000256" key="12">
    <source>
        <dbReference type="ARBA" id="ARBA00048098"/>
    </source>
</evidence>
<evidence type="ECO:0000313" key="16">
    <source>
        <dbReference type="EMBL" id="ROT64073.1"/>
    </source>
</evidence>
<dbReference type="GO" id="GO:0016192">
    <property type="term" value="P:vesicle-mediated transport"/>
    <property type="evidence" value="ECO:0007669"/>
    <property type="project" value="UniProtKB-KW"/>
</dbReference>
<proteinExistence type="inferred from homology"/>
<comment type="catalytic activity">
    <reaction evidence="12">
        <text>GTP + H2O = GDP + phosphate + H(+)</text>
        <dbReference type="Rhea" id="RHEA:19669"/>
        <dbReference type="ChEBI" id="CHEBI:15377"/>
        <dbReference type="ChEBI" id="CHEBI:15378"/>
        <dbReference type="ChEBI" id="CHEBI:37565"/>
        <dbReference type="ChEBI" id="CHEBI:43474"/>
        <dbReference type="ChEBI" id="CHEBI:58189"/>
        <dbReference type="EC" id="3.6.5.2"/>
    </reaction>
</comment>
<dbReference type="AlphaFoldDB" id="A0A423SIV0"/>
<dbReference type="PROSITE" id="PS51417">
    <property type="entry name" value="ARF"/>
    <property type="match status" value="1"/>
</dbReference>
<evidence type="ECO:0000256" key="3">
    <source>
        <dbReference type="ARBA" id="ARBA00011984"/>
    </source>
</evidence>
<sequence length="349" mass="37745">MALVDDLASPTTPPPPHTPATPQPRRLPTPLPLPFPRRKRFVPPPPPAWRGRRGSGAQSSLSRSVKGDRVASPKVERCPSSRLGPRGSTRSPPASWRLTRPAVAALALSLHRTPGALAMGALLTRLLSLIQSSRSCRILMGEWAARDSRPTPAGAFACSSEAGGGRSSPSRLGLDAAGKTTILYKLKLGEVVSTIPTIGFNVETVEYKNISFTVWDVGGNSKIRRAMWKHCYQHSDAVIYVVDSSNAKRLKEAKEELDAIVSVGDDPGGGLPLLFLVLSLPSLECEEVVRLPLLVVANKQDISKALSVQQLSEGLDLRRLDRPWHVQPTCAITSEGVYEALDWLARELA</sequence>
<evidence type="ECO:0000256" key="5">
    <source>
        <dbReference type="ARBA" id="ARBA00022707"/>
    </source>
</evidence>
<dbReference type="InterPro" id="IPR005225">
    <property type="entry name" value="Small_GTP-bd"/>
</dbReference>
<feature type="compositionally biased region" description="Pro residues" evidence="15">
    <location>
        <begin position="11"/>
        <end position="35"/>
    </location>
</feature>
<keyword evidence="7" id="KW-0931">ER-Golgi transport</keyword>
<protein>
    <recommendedName>
        <fullName evidence="3">small monomeric GTPase</fullName>
        <ecNumber evidence="3">3.6.5.2</ecNumber>
    </recommendedName>
</protein>
<dbReference type="CDD" id="cd00878">
    <property type="entry name" value="Arf_Arl"/>
    <property type="match status" value="1"/>
</dbReference>
<dbReference type="PRINTS" id="PR00328">
    <property type="entry name" value="SAR1GTPBP"/>
</dbReference>
<comment type="similarity">
    <text evidence="2">Belongs to the small GTPase superfamily. Arf family.</text>
</comment>
<dbReference type="EMBL" id="QCYY01003332">
    <property type="protein sequence ID" value="ROT64073.1"/>
    <property type="molecule type" value="Genomic_DNA"/>
</dbReference>
<dbReference type="Proteomes" id="UP000283509">
    <property type="component" value="Unassembled WGS sequence"/>
</dbReference>
<evidence type="ECO:0000256" key="2">
    <source>
        <dbReference type="ARBA" id="ARBA00010290"/>
    </source>
</evidence>
<dbReference type="InterPro" id="IPR027417">
    <property type="entry name" value="P-loop_NTPase"/>
</dbReference>
<feature type="compositionally biased region" description="Basic and acidic residues" evidence="15">
    <location>
        <begin position="65"/>
        <end position="79"/>
    </location>
</feature>
<dbReference type="InterPro" id="IPR006689">
    <property type="entry name" value="Small_GTPase_ARF/SAR"/>
</dbReference>
<keyword evidence="9" id="KW-0333">Golgi apparatus</keyword>
<evidence type="ECO:0000256" key="6">
    <source>
        <dbReference type="ARBA" id="ARBA00022741"/>
    </source>
</evidence>
<keyword evidence="14" id="KW-0460">Magnesium</keyword>
<feature type="binding site" evidence="14">
    <location>
        <position position="197"/>
    </location>
    <ligand>
        <name>Mg(2+)</name>
        <dbReference type="ChEBI" id="CHEBI:18420"/>
    </ligand>
</feature>